<evidence type="ECO:0000256" key="2">
    <source>
        <dbReference type="ARBA" id="ARBA00022737"/>
    </source>
</evidence>
<dbReference type="SMART" id="SM01026">
    <property type="entry name" value="Beach"/>
    <property type="match status" value="1"/>
</dbReference>
<dbReference type="Proteomes" id="UP000321570">
    <property type="component" value="Unassembled WGS sequence"/>
</dbReference>
<dbReference type="InterPro" id="IPR015943">
    <property type="entry name" value="WD40/YVTN_repeat-like_dom_sf"/>
</dbReference>
<dbReference type="PANTHER" id="PTHR13743:SF112">
    <property type="entry name" value="BEACH DOMAIN-CONTAINING PROTEIN"/>
    <property type="match status" value="1"/>
</dbReference>
<dbReference type="InterPro" id="IPR000409">
    <property type="entry name" value="BEACH_dom"/>
</dbReference>
<keyword evidence="2" id="KW-0677">Repeat</keyword>
<name>A0A564YSI7_HYMDI</name>
<dbReference type="GO" id="GO:0019901">
    <property type="term" value="F:protein kinase binding"/>
    <property type="evidence" value="ECO:0007669"/>
    <property type="project" value="TreeGrafter"/>
</dbReference>
<dbReference type="Gene3D" id="2.30.29.30">
    <property type="entry name" value="Pleckstrin-homology domain (PH domain)/Phosphotyrosine-binding domain (PTB)"/>
    <property type="match status" value="1"/>
</dbReference>
<gene>
    <name evidence="6" type="ORF">WMSIL1_LOCUS8472</name>
</gene>
<dbReference type="GO" id="GO:0005829">
    <property type="term" value="C:cytosol"/>
    <property type="evidence" value="ECO:0007669"/>
    <property type="project" value="TreeGrafter"/>
</dbReference>
<dbReference type="InterPro" id="IPR050865">
    <property type="entry name" value="BEACH_Domain"/>
</dbReference>
<dbReference type="InterPro" id="IPR011993">
    <property type="entry name" value="PH-like_dom_sf"/>
</dbReference>
<feature type="domain" description="BEACH" evidence="4">
    <location>
        <begin position="59"/>
        <end position="351"/>
    </location>
</feature>
<dbReference type="CDD" id="cd06071">
    <property type="entry name" value="Beach"/>
    <property type="match status" value="1"/>
</dbReference>
<dbReference type="PROSITE" id="PS51783">
    <property type="entry name" value="PH_BEACH"/>
    <property type="match status" value="1"/>
</dbReference>
<dbReference type="PANTHER" id="PTHR13743">
    <property type="entry name" value="BEIGE/BEACH-RELATED"/>
    <property type="match status" value="1"/>
</dbReference>
<dbReference type="Gene3D" id="1.10.1540.10">
    <property type="entry name" value="BEACH domain"/>
    <property type="match status" value="1"/>
</dbReference>
<evidence type="ECO:0000259" key="5">
    <source>
        <dbReference type="PROSITE" id="PS51783"/>
    </source>
</evidence>
<dbReference type="Gene3D" id="2.130.10.10">
    <property type="entry name" value="YVTN repeat-like/Quinoprotein amine dehydrogenase"/>
    <property type="match status" value="1"/>
</dbReference>
<evidence type="ECO:0000256" key="3">
    <source>
        <dbReference type="SAM" id="MobiDB-lite"/>
    </source>
</evidence>
<evidence type="ECO:0000313" key="6">
    <source>
        <dbReference type="EMBL" id="VUZ49514.1"/>
    </source>
</evidence>
<dbReference type="InterPro" id="IPR023362">
    <property type="entry name" value="PH-BEACH_dom"/>
</dbReference>
<dbReference type="AlphaFoldDB" id="A0A564YSI7"/>
<feature type="compositionally biased region" description="Basic and acidic residues" evidence="3">
    <location>
        <begin position="384"/>
        <end position="395"/>
    </location>
</feature>
<dbReference type="SMART" id="SM00320">
    <property type="entry name" value="WD40"/>
    <property type="match status" value="1"/>
</dbReference>
<dbReference type="FunFam" id="1.10.1540.10:FF:000001">
    <property type="entry name" value="neurobeachin isoform X1"/>
    <property type="match status" value="1"/>
</dbReference>
<dbReference type="PROSITE" id="PS50197">
    <property type="entry name" value="BEACH"/>
    <property type="match status" value="1"/>
</dbReference>
<feature type="compositionally biased region" description="Low complexity" evidence="3">
    <location>
        <begin position="765"/>
        <end position="782"/>
    </location>
</feature>
<dbReference type="InterPro" id="IPR036322">
    <property type="entry name" value="WD40_repeat_dom_sf"/>
</dbReference>
<evidence type="ECO:0000259" key="4">
    <source>
        <dbReference type="PROSITE" id="PS50197"/>
    </source>
</evidence>
<dbReference type="SUPFAM" id="SSF81837">
    <property type="entry name" value="BEACH domain"/>
    <property type="match status" value="1"/>
</dbReference>
<organism evidence="6 7">
    <name type="scientific">Hymenolepis diminuta</name>
    <name type="common">Rat tapeworm</name>
    <dbReference type="NCBI Taxonomy" id="6216"/>
    <lineage>
        <taxon>Eukaryota</taxon>
        <taxon>Metazoa</taxon>
        <taxon>Spiralia</taxon>
        <taxon>Lophotrochozoa</taxon>
        <taxon>Platyhelminthes</taxon>
        <taxon>Cestoda</taxon>
        <taxon>Eucestoda</taxon>
        <taxon>Cyclophyllidea</taxon>
        <taxon>Hymenolepididae</taxon>
        <taxon>Hymenolepis</taxon>
    </lineage>
</organism>
<dbReference type="EMBL" id="CABIJS010000333">
    <property type="protein sequence ID" value="VUZ49514.1"/>
    <property type="molecule type" value="Genomic_DNA"/>
</dbReference>
<sequence length="1081" mass="120958">MNEIREVHLCRYNLRRSALEIFLIDHRNFLFNFPGKLRNKIYACIMSNRMPQLIYRKGRSPAEVFKYSRLMERWANREISNFEYLMRLNTIAGRTYNDLSQYPVMPWILADYTSKQLNFDEPATFRDLSKPIGIVNPDNAVLVREKYESFEDPNGEISKFHYGTHYSSAAGVMHYLVRTEPFTSLHIQLQGQRFDVADRQFNSIPSAWSLIMSSPYDNRELIPEFFYFPDFLRNDNHFDLGRPQLGGKQVGDVELPPWATTPEEFIRIHRGALESDYVSANLHNWIDLIFGYKQKGRAAEAALNVYYYLTYEGAVDLDDVTDPIERASIEGMIKNFGQTPCQLLKVPHMARISYSDWVYKTLIQRHLPLLNAAIIYMKTNIESNSRDNSPDRKGENTGPTRKLSVRLSRIRTRSTLTNDEYPLIELSQHTIEVYFSYHPAPRTKDYTYPPVFCAVSPHQIVQLHDLSIETPSRKTAGAGASNQKRASIYDELLDQSARARFVSNLKFMMPTSSVAATIGVSVGSNNSTNALTTSNHLTHQIVTVDTGGWVRQHLLTPVTQNEPGALSETELLLQMRGFKKSPFRADEEDGFVIPQPSAPSTEPEPISPAQIEQECLKYTPASIRQRLLGPQVYPPRELATKESKCKPKSFYPQMYAISTNGCHLYAAGRWDNRIAVYNTQTSRLDTLVTTPHTDIITAIAVDPGCYRKSAQQGSASQYLITGSRDGTVCVWNFTLFSGRMTKQVRADRTFIEVFEATKKLETESSKSVSSSNGSGGSSNKSSPNDGYPIDMQEEIEACIHPGMPFDDSTLNFGCGCKVTDVNTSAGRKTAMSNSNFMSVPPNEIAKVIRLFPADESGRPISNVALYLALDIAICASKGSNILKMYAVKRGVWSRQVALSNTASIEHLLIHSISSSFLIQWTSDESGDRQLRLSRFNMNGRCLAESPVFQKNKVPPPSPPADTRVTRMLTATLSPSANSRAVVNHMLLLSTSSGHLIMREVESLTQLRIFSIGAPIVHMSMTLTVYGGGVNLILLLANGAFVVAYPGLTAPLSTLTSIPEAIAENFNTTVRAEGSGSNDDHK</sequence>
<dbReference type="Pfam" id="PF02138">
    <property type="entry name" value="Beach"/>
    <property type="match status" value="1"/>
</dbReference>
<accession>A0A564YSI7</accession>
<feature type="region of interest" description="Disordered" evidence="3">
    <location>
        <begin position="384"/>
        <end position="405"/>
    </location>
</feature>
<dbReference type="GO" id="GO:0008104">
    <property type="term" value="P:intracellular protein localization"/>
    <property type="evidence" value="ECO:0007669"/>
    <property type="project" value="TreeGrafter"/>
</dbReference>
<proteinExistence type="predicted"/>
<protein>
    <recommendedName>
        <fullName evidence="8">BEACH domain-containing protein</fullName>
    </recommendedName>
</protein>
<feature type="domain" description="BEACH-type PH" evidence="5">
    <location>
        <begin position="1"/>
        <end position="46"/>
    </location>
</feature>
<dbReference type="Pfam" id="PF14844">
    <property type="entry name" value="PH_BEACH"/>
    <property type="match status" value="1"/>
</dbReference>
<dbReference type="GO" id="GO:0016020">
    <property type="term" value="C:membrane"/>
    <property type="evidence" value="ECO:0007669"/>
    <property type="project" value="TreeGrafter"/>
</dbReference>
<evidence type="ECO:0008006" key="8">
    <source>
        <dbReference type="Google" id="ProtNLM"/>
    </source>
</evidence>
<dbReference type="SUPFAM" id="SSF50729">
    <property type="entry name" value="PH domain-like"/>
    <property type="match status" value="1"/>
</dbReference>
<dbReference type="SUPFAM" id="SSF50978">
    <property type="entry name" value="WD40 repeat-like"/>
    <property type="match status" value="1"/>
</dbReference>
<evidence type="ECO:0000313" key="7">
    <source>
        <dbReference type="Proteomes" id="UP000321570"/>
    </source>
</evidence>
<reference evidence="6 7" key="1">
    <citation type="submission" date="2019-07" db="EMBL/GenBank/DDBJ databases">
        <authorList>
            <person name="Jastrzebski P J."/>
            <person name="Paukszto L."/>
            <person name="Jastrzebski P J."/>
        </authorList>
    </citation>
    <scope>NUCLEOTIDE SEQUENCE [LARGE SCALE GENOMIC DNA]</scope>
    <source>
        <strain evidence="6 7">WMS-il1</strain>
    </source>
</reference>
<keyword evidence="1" id="KW-0853">WD repeat</keyword>
<dbReference type="InterPro" id="IPR036372">
    <property type="entry name" value="BEACH_dom_sf"/>
</dbReference>
<keyword evidence="7" id="KW-1185">Reference proteome</keyword>
<evidence type="ECO:0000256" key="1">
    <source>
        <dbReference type="ARBA" id="ARBA00022574"/>
    </source>
</evidence>
<dbReference type="InterPro" id="IPR001680">
    <property type="entry name" value="WD40_rpt"/>
</dbReference>
<dbReference type="SUPFAM" id="SSF101908">
    <property type="entry name" value="Putative isomerase YbhE"/>
    <property type="match status" value="1"/>
</dbReference>
<feature type="region of interest" description="Disordered" evidence="3">
    <location>
        <begin position="762"/>
        <end position="787"/>
    </location>
</feature>